<dbReference type="AlphaFoldDB" id="A0AAD1IP45"/>
<organism evidence="1 2">
    <name type="scientific">Mycolicibacterium litorale</name>
    <dbReference type="NCBI Taxonomy" id="758802"/>
    <lineage>
        <taxon>Bacteria</taxon>
        <taxon>Bacillati</taxon>
        <taxon>Actinomycetota</taxon>
        <taxon>Actinomycetes</taxon>
        <taxon>Mycobacteriales</taxon>
        <taxon>Mycobacteriaceae</taxon>
        <taxon>Mycolicibacterium</taxon>
    </lineage>
</organism>
<evidence type="ECO:0000313" key="2">
    <source>
        <dbReference type="Proteomes" id="UP000466607"/>
    </source>
</evidence>
<dbReference type="EMBL" id="AP022586">
    <property type="protein sequence ID" value="BBY18501.1"/>
    <property type="molecule type" value="Genomic_DNA"/>
</dbReference>
<name>A0AAD1IP45_9MYCO</name>
<evidence type="ECO:0000313" key="1">
    <source>
        <dbReference type="EMBL" id="BBY18501.1"/>
    </source>
</evidence>
<keyword evidence="2" id="KW-1185">Reference proteome</keyword>
<gene>
    <name evidence="1" type="ORF">MLIT_40930</name>
</gene>
<proteinExistence type="predicted"/>
<dbReference type="Proteomes" id="UP000466607">
    <property type="component" value="Chromosome"/>
</dbReference>
<sequence>MSLTTALIELKSANDALRSAIAELVMTVHEDRPVNSDIAAMDALLEVVLELQATAAAAGERLDAAVDARDLPVVLVDVQQAVAECALRYWRDLRSYGPMSRMRSTARARGYEWRTWQNSVEQSQLRCEPPLQRSVETVHTAWREIGELLRLYLPTSEQPAQASASAIAADIRRP</sequence>
<protein>
    <submittedName>
        <fullName evidence="1">Uncharacterized protein</fullName>
    </submittedName>
</protein>
<accession>A0AAD1IP45</accession>
<reference evidence="1 2" key="1">
    <citation type="journal article" date="2019" name="Emerg. Microbes Infect.">
        <title>Comprehensive subspecies identification of 175 nontuberculous mycobacteria species based on 7547 genomic profiles.</title>
        <authorList>
            <person name="Matsumoto Y."/>
            <person name="Kinjo T."/>
            <person name="Motooka D."/>
            <person name="Nabeya D."/>
            <person name="Jung N."/>
            <person name="Uechi K."/>
            <person name="Horii T."/>
            <person name="Iida T."/>
            <person name="Fujita J."/>
            <person name="Nakamura S."/>
        </authorList>
    </citation>
    <scope>NUCLEOTIDE SEQUENCE [LARGE SCALE GENOMIC DNA]</scope>
    <source>
        <strain evidence="1 2">JCM 17423</strain>
    </source>
</reference>